<evidence type="ECO:0000256" key="4">
    <source>
        <dbReference type="SAM" id="MobiDB-lite"/>
    </source>
</evidence>
<gene>
    <name evidence="5" type="ORF">S06H3_34725</name>
</gene>
<feature type="non-terminal residue" evidence="5">
    <location>
        <position position="1"/>
    </location>
</feature>
<organism evidence="5">
    <name type="scientific">marine sediment metagenome</name>
    <dbReference type="NCBI Taxonomy" id="412755"/>
    <lineage>
        <taxon>unclassified sequences</taxon>
        <taxon>metagenomes</taxon>
        <taxon>ecological metagenomes</taxon>
    </lineage>
</organism>
<protein>
    <recommendedName>
        <fullName evidence="6">TonB-dependent receptor-like beta-barrel domain-containing protein</fullName>
    </recommendedName>
</protein>
<evidence type="ECO:0000256" key="1">
    <source>
        <dbReference type="ARBA" id="ARBA00004442"/>
    </source>
</evidence>
<proteinExistence type="predicted"/>
<name>X1MVC7_9ZZZZ</name>
<dbReference type="SUPFAM" id="SSF56935">
    <property type="entry name" value="Porins"/>
    <property type="match status" value="1"/>
</dbReference>
<comment type="caution">
    <text evidence="5">The sequence shown here is derived from an EMBL/GenBank/DDBJ whole genome shotgun (WGS) entry which is preliminary data.</text>
</comment>
<accession>X1MVC7</accession>
<feature type="non-terminal residue" evidence="5">
    <location>
        <position position="274"/>
    </location>
</feature>
<dbReference type="InterPro" id="IPR036942">
    <property type="entry name" value="Beta-barrel_TonB_sf"/>
</dbReference>
<dbReference type="GO" id="GO:0009279">
    <property type="term" value="C:cell outer membrane"/>
    <property type="evidence" value="ECO:0007669"/>
    <property type="project" value="UniProtKB-SubCell"/>
</dbReference>
<evidence type="ECO:0000256" key="3">
    <source>
        <dbReference type="ARBA" id="ARBA00023237"/>
    </source>
</evidence>
<evidence type="ECO:0000256" key="2">
    <source>
        <dbReference type="ARBA" id="ARBA00023136"/>
    </source>
</evidence>
<keyword evidence="3" id="KW-0998">Cell outer membrane</keyword>
<feature type="region of interest" description="Disordered" evidence="4">
    <location>
        <begin position="1"/>
        <end position="31"/>
    </location>
</feature>
<dbReference type="EMBL" id="BARV01020874">
    <property type="protein sequence ID" value="GAI18660.1"/>
    <property type="molecule type" value="Genomic_DNA"/>
</dbReference>
<evidence type="ECO:0008006" key="6">
    <source>
        <dbReference type="Google" id="ProtNLM"/>
    </source>
</evidence>
<sequence length="274" mass="32139">RQEWDTQMLLESTGKPDPNAPEITWHTSTRQPRRTKATANFGGPLTSKMSYFVSGDWYRDWTKYPVKDPAIEWNISSKVTYRFSDRYKLTFSGNYSDLRQDLFNIQYQYIIGSGYLDQKRDALKIGTLWTHYVTDSTFYSINFGYFKRHALTHVPGVPDGREEAGDAYKRDSQQPPGEQIYLNRQMMDPTGWFYTKGAMRWYGDERQYNWSVKGDVTSELSNSNQLKVGGVFKYYDVDYHEFQPLPTNTYVDVWKVKPYTIAAYVQDKLEYSSL</sequence>
<dbReference type="AlphaFoldDB" id="X1MVC7"/>
<reference evidence="5" key="1">
    <citation type="journal article" date="2014" name="Front. Microbiol.">
        <title>High frequency of phylogenetically diverse reductive dehalogenase-homologous genes in deep subseafloor sedimentary metagenomes.</title>
        <authorList>
            <person name="Kawai M."/>
            <person name="Futagami T."/>
            <person name="Toyoda A."/>
            <person name="Takaki Y."/>
            <person name="Nishi S."/>
            <person name="Hori S."/>
            <person name="Arai W."/>
            <person name="Tsubouchi T."/>
            <person name="Morono Y."/>
            <person name="Uchiyama I."/>
            <person name="Ito T."/>
            <person name="Fujiyama A."/>
            <person name="Inagaki F."/>
            <person name="Takami H."/>
        </authorList>
    </citation>
    <scope>NUCLEOTIDE SEQUENCE</scope>
    <source>
        <strain evidence="5">Expedition CK06-06</strain>
    </source>
</reference>
<keyword evidence="2" id="KW-0472">Membrane</keyword>
<dbReference type="Gene3D" id="2.40.170.20">
    <property type="entry name" value="TonB-dependent receptor, beta-barrel domain"/>
    <property type="match status" value="1"/>
</dbReference>
<evidence type="ECO:0000313" key="5">
    <source>
        <dbReference type="EMBL" id="GAI18660.1"/>
    </source>
</evidence>
<comment type="subcellular location">
    <subcellularLocation>
        <location evidence="1">Cell outer membrane</location>
    </subcellularLocation>
</comment>